<dbReference type="STRING" id="660122.C7YUU5"/>
<dbReference type="AlphaFoldDB" id="C7YUU5"/>
<dbReference type="VEuPathDB" id="FungiDB:NECHADRAFT_85044"/>
<organism evidence="3 4">
    <name type="scientific">Fusarium vanettenii (strain ATCC MYA-4622 / CBS 123669 / FGSC 9596 / NRRL 45880 / 77-13-4)</name>
    <name type="common">Fusarium solani subsp. pisi</name>
    <dbReference type="NCBI Taxonomy" id="660122"/>
    <lineage>
        <taxon>Eukaryota</taxon>
        <taxon>Fungi</taxon>
        <taxon>Dikarya</taxon>
        <taxon>Ascomycota</taxon>
        <taxon>Pezizomycotina</taxon>
        <taxon>Sordariomycetes</taxon>
        <taxon>Hypocreomycetidae</taxon>
        <taxon>Hypocreales</taxon>
        <taxon>Nectriaceae</taxon>
        <taxon>Fusarium</taxon>
        <taxon>Fusarium solani species complex</taxon>
        <taxon>Fusarium vanettenii</taxon>
    </lineage>
</organism>
<feature type="region of interest" description="Disordered" evidence="1">
    <location>
        <begin position="1"/>
        <end position="20"/>
    </location>
</feature>
<dbReference type="Proteomes" id="UP000005206">
    <property type="component" value="Chromosome 9"/>
</dbReference>
<dbReference type="InParanoid" id="C7YUU5"/>
<dbReference type="eggNOG" id="ENOG502SHBR">
    <property type="taxonomic scope" value="Eukaryota"/>
</dbReference>
<keyword evidence="2" id="KW-0472">Membrane</keyword>
<dbReference type="OMA" id="QACFDFA"/>
<evidence type="ECO:0000313" key="4">
    <source>
        <dbReference type="Proteomes" id="UP000005206"/>
    </source>
</evidence>
<reference evidence="3 4" key="1">
    <citation type="journal article" date="2009" name="PLoS Genet.">
        <title>The genome of Nectria haematococca: contribution of supernumerary chromosomes to gene expansion.</title>
        <authorList>
            <person name="Coleman J.J."/>
            <person name="Rounsley S.D."/>
            <person name="Rodriguez-Carres M."/>
            <person name="Kuo A."/>
            <person name="Wasmann C.C."/>
            <person name="Grimwood J."/>
            <person name="Schmutz J."/>
            <person name="Taga M."/>
            <person name="White G.J."/>
            <person name="Zhou S."/>
            <person name="Schwartz D.C."/>
            <person name="Freitag M."/>
            <person name="Ma L.J."/>
            <person name="Danchin E.G."/>
            <person name="Henrissat B."/>
            <person name="Coutinho P.M."/>
            <person name="Nelson D.R."/>
            <person name="Straney D."/>
            <person name="Napoli C.A."/>
            <person name="Barker B.M."/>
            <person name="Gribskov M."/>
            <person name="Rep M."/>
            <person name="Kroken S."/>
            <person name="Molnar I."/>
            <person name="Rensing C."/>
            <person name="Kennell J.C."/>
            <person name="Zamora J."/>
            <person name="Farman M.L."/>
            <person name="Selker E.U."/>
            <person name="Salamov A."/>
            <person name="Shapiro H."/>
            <person name="Pangilinan J."/>
            <person name="Lindquist E."/>
            <person name="Lamers C."/>
            <person name="Grigoriev I.V."/>
            <person name="Geiser D.M."/>
            <person name="Covert S.F."/>
            <person name="Temporini E."/>
            <person name="Vanetten H.D."/>
        </authorList>
    </citation>
    <scope>NUCLEOTIDE SEQUENCE [LARGE SCALE GENOMIC DNA]</scope>
    <source>
        <strain evidence="4">ATCC MYA-4622 / CBS 123669 / FGSC 9596 / NRRL 45880 / 77-13-4</strain>
    </source>
</reference>
<sequence length="543" mass="60598">MSLRNLRHTDNKAQTIGPRGLTRDPVPRAAIYFCRGAKSQLCFLKRVLTLHDSTPFSLSFVFTCTTLMASPHDPIFEEKVYLAFKDIFSGRSAKLRGLKAVQPIVSQNKKRSGVSSLLKSSNHEFVCQSLCRLLNEQIFESEARARLRFAKNPRTAVPPAPMVSKPVVPGPVVPKSPASELAFLQAPNSEPGTCSKMINALSESSGDTLEELEPELDTPANYESRYPAETSQLQVSLPLRIQNLILSHMQAILELACFDFATEKMPEILESRKWRCPKAGELNLWVGEFNKRIASFKSNVNNPEGYEISKCFQIATHIRHYAVHRRHLSTTHLQSLVNNAEGLCKILGNGQALAQIESIWGYAQAQISELESLKGEIVLELESSLDDIAARRAELNLLEAASIAKAHDKLNGHHDVASDELEKILLDRQMVLMAAGKVENEKEGDEADELDDHLSEELQPPEAKVEQYQPPARGLLVLEQRINQSMSLAQKIYNTLNSLPTFLHAFQNSLLLLPYILFGIAAAYILAAGGMEHMWGVLWWGEW</sequence>
<evidence type="ECO:0000313" key="3">
    <source>
        <dbReference type="EMBL" id="EEU44867.1"/>
    </source>
</evidence>
<proteinExistence type="predicted"/>
<keyword evidence="4" id="KW-1185">Reference proteome</keyword>
<name>C7YUU5_FUSV7</name>
<dbReference type="OrthoDB" id="5324651at2759"/>
<gene>
    <name evidence="3" type="ORF">NECHADRAFT_85044</name>
</gene>
<keyword evidence="2" id="KW-1133">Transmembrane helix</keyword>
<feature type="transmembrane region" description="Helical" evidence="2">
    <location>
        <begin position="510"/>
        <end position="531"/>
    </location>
</feature>
<evidence type="ECO:0000256" key="1">
    <source>
        <dbReference type="SAM" id="MobiDB-lite"/>
    </source>
</evidence>
<dbReference type="GeneID" id="9674969"/>
<dbReference type="KEGG" id="nhe:NECHADRAFT_85044"/>
<protein>
    <recommendedName>
        <fullName evidence="5">Ubiquinol-cytochrome-c reductase cytochrome c1</fullName>
    </recommendedName>
</protein>
<evidence type="ECO:0000256" key="2">
    <source>
        <dbReference type="SAM" id="Phobius"/>
    </source>
</evidence>
<dbReference type="RefSeq" id="XP_003050580.1">
    <property type="nucleotide sequence ID" value="XM_003050534.1"/>
</dbReference>
<keyword evidence="2" id="KW-0812">Transmembrane</keyword>
<accession>C7YUU5</accession>
<dbReference type="HOGENOM" id="CLU_501600_0_0_1"/>
<evidence type="ECO:0008006" key="5">
    <source>
        <dbReference type="Google" id="ProtNLM"/>
    </source>
</evidence>
<dbReference type="EMBL" id="GG698900">
    <property type="protein sequence ID" value="EEU44867.1"/>
    <property type="molecule type" value="Genomic_DNA"/>
</dbReference>